<dbReference type="PANTHER" id="PTHR33332">
    <property type="entry name" value="REVERSE TRANSCRIPTASE DOMAIN-CONTAINING PROTEIN"/>
    <property type="match status" value="1"/>
</dbReference>
<dbReference type="Proteomes" id="UP000233556">
    <property type="component" value="Unassembled WGS sequence"/>
</dbReference>
<proteinExistence type="predicted"/>
<name>A0A2I0U023_LIMLA</name>
<evidence type="ECO:0000313" key="2">
    <source>
        <dbReference type="Proteomes" id="UP000233556"/>
    </source>
</evidence>
<organism evidence="1 2">
    <name type="scientific">Limosa lapponica baueri</name>
    <dbReference type="NCBI Taxonomy" id="1758121"/>
    <lineage>
        <taxon>Eukaryota</taxon>
        <taxon>Metazoa</taxon>
        <taxon>Chordata</taxon>
        <taxon>Craniata</taxon>
        <taxon>Vertebrata</taxon>
        <taxon>Euteleostomi</taxon>
        <taxon>Archelosauria</taxon>
        <taxon>Archosauria</taxon>
        <taxon>Dinosauria</taxon>
        <taxon>Saurischia</taxon>
        <taxon>Theropoda</taxon>
        <taxon>Coelurosauria</taxon>
        <taxon>Aves</taxon>
        <taxon>Neognathae</taxon>
        <taxon>Neoaves</taxon>
        <taxon>Charadriiformes</taxon>
        <taxon>Scolopacidae</taxon>
        <taxon>Limosa</taxon>
    </lineage>
</organism>
<accession>A0A2I0U023</accession>
<keyword evidence="2" id="KW-1185">Reference proteome</keyword>
<dbReference type="EMBL" id="KZ506490">
    <property type="protein sequence ID" value="PKU39420.1"/>
    <property type="molecule type" value="Genomic_DNA"/>
</dbReference>
<reference evidence="2" key="2">
    <citation type="submission" date="2017-12" db="EMBL/GenBank/DDBJ databases">
        <title>Genome sequence of the Bar-tailed Godwit (Limosa lapponica baueri).</title>
        <authorList>
            <person name="Lima N.C.B."/>
            <person name="Parody-Merino A.M."/>
            <person name="Battley P.F."/>
            <person name="Fidler A.E."/>
            <person name="Prosdocimi F."/>
        </authorList>
    </citation>
    <scope>NUCLEOTIDE SEQUENCE [LARGE SCALE GENOMIC DNA]</scope>
</reference>
<dbReference type="OrthoDB" id="3824970at2759"/>
<gene>
    <name evidence="1" type="ORF">llap_10274</name>
</gene>
<dbReference type="AlphaFoldDB" id="A0A2I0U023"/>
<protein>
    <submittedName>
        <fullName evidence="1">Uncharacterized protein</fullName>
    </submittedName>
</protein>
<evidence type="ECO:0000313" key="1">
    <source>
        <dbReference type="EMBL" id="PKU39420.1"/>
    </source>
</evidence>
<reference evidence="2" key="1">
    <citation type="submission" date="2017-11" db="EMBL/GenBank/DDBJ databases">
        <authorList>
            <person name="Lima N.C."/>
            <person name="Parody-Merino A.M."/>
            <person name="Battley P.F."/>
            <person name="Fidler A.E."/>
            <person name="Prosdocimi F."/>
        </authorList>
    </citation>
    <scope>NUCLEOTIDE SEQUENCE [LARGE SCALE GENOMIC DNA]</scope>
</reference>
<sequence>MSFVLHPSASHGSVNFQGSGEEEEKVAGQIHDFFLNTSYICQIQGSFSSCCQQNALVAKKASGILGCIKNSVTSRSREGIIPLYSDLVRLWHLDYSVQFWAFQLKKDKGLLERVQLMATEMIRGMKHLSYQERLRDQGLFSLEKKRLRGDLINAYKYLKGR</sequence>